<keyword evidence="3" id="KW-1185">Reference proteome</keyword>
<evidence type="ECO:0000313" key="3">
    <source>
        <dbReference type="Proteomes" id="UP000199199"/>
    </source>
</evidence>
<name>A0A1I6RJA8_9EURY</name>
<reference evidence="3" key="1">
    <citation type="submission" date="2016-10" db="EMBL/GenBank/DDBJ databases">
        <authorList>
            <person name="Varghese N."/>
            <person name="Submissions S."/>
        </authorList>
    </citation>
    <scope>NUCLEOTIDE SEQUENCE [LARGE SCALE GENOMIC DNA]</scope>
    <source>
        <strain evidence="3">DSM 22427</strain>
    </source>
</reference>
<sequence length="83" mass="9132">MALNHLQHRRPLATSSVVYFGSVLIIGLPVTFFVYEFFAGILRLLQLNWLVTSAAGITVLAAAFVVGMWVAGHVAERVVNRFS</sequence>
<feature type="transmembrane region" description="Helical" evidence="1">
    <location>
        <begin position="12"/>
        <end position="35"/>
    </location>
</feature>
<dbReference type="AlphaFoldDB" id="A0A1I6RJA8"/>
<protein>
    <submittedName>
        <fullName evidence="2">Uncharacterized protein</fullName>
    </submittedName>
</protein>
<feature type="transmembrane region" description="Helical" evidence="1">
    <location>
        <begin position="47"/>
        <end position="71"/>
    </location>
</feature>
<keyword evidence="1" id="KW-0472">Membrane</keyword>
<dbReference type="Proteomes" id="UP000199199">
    <property type="component" value="Unassembled WGS sequence"/>
</dbReference>
<gene>
    <name evidence="2" type="ORF">SAMN04488556_1830</name>
</gene>
<dbReference type="EMBL" id="FOZS01000002">
    <property type="protein sequence ID" value="SFS64726.1"/>
    <property type="molecule type" value="Genomic_DNA"/>
</dbReference>
<keyword evidence="1" id="KW-0812">Transmembrane</keyword>
<proteinExistence type="predicted"/>
<evidence type="ECO:0000256" key="1">
    <source>
        <dbReference type="SAM" id="Phobius"/>
    </source>
</evidence>
<accession>A0A1I6RJA8</accession>
<evidence type="ECO:0000313" key="2">
    <source>
        <dbReference type="EMBL" id="SFS64726.1"/>
    </source>
</evidence>
<keyword evidence="1" id="KW-1133">Transmembrane helix</keyword>
<organism evidence="2 3">
    <name type="scientific">Halostagnicola kamekurae</name>
    <dbReference type="NCBI Taxonomy" id="619731"/>
    <lineage>
        <taxon>Archaea</taxon>
        <taxon>Methanobacteriati</taxon>
        <taxon>Methanobacteriota</taxon>
        <taxon>Stenosarchaea group</taxon>
        <taxon>Halobacteria</taxon>
        <taxon>Halobacteriales</taxon>
        <taxon>Natrialbaceae</taxon>
        <taxon>Halostagnicola</taxon>
    </lineage>
</organism>